<dbReference type="Pfam" id="PF01548">
    <property type="entry name" value="DEDD_Tnp_IS110"/>
    <property type="match status" value="1"/>
</dbReference>
<dbReference type="Pfam" id="PF02371">
    <property type="entry name" value="Transposase_20"/>
    <property type="match status" value="1"/>
</dbReference>
<dbReference type="EMBL" id="VMRG01000001">
    <property type="protein sequence ID" value="KAA6233021.1"/>
    <property type="molecule type" value="Genomic_DNA"/>
</dbReference>
<dbReference type="InterPro" id="IPR047650">
    <property type="entry name" value="Transpos_IS110"/>
</dbReference>
<feature type="domain" description="Transposase IS110-like N-terminal" evidence="1">
    <location>
        <begin position="27"/>
        <end position="188"/>
    </location>
</feature>
<evidence type="ECO:0000313" key="7">
    <source>
        <dbReference type="Proteomes" id="UP000327458"/>
    </source>
</evidence>
<dbReference type="GO" id="GO:0004803">
    <property type="term" value="F:transposase activity"/>
    <property type="evidence" value="ECO:0007669"/>
    <property type="project" value="InterPro"/>
</dbReference>
<evidence type="ECO:0000313" key="5">
    <source>
        <dbReference type="EMBL" id="KAA6233021.1"/>
    </source>
</evidence>
<dbReference type="GO" id="GO:0006313">
    <property type="term" value="P:DNA transposition"/>
    <property type="evidence" value="ECO:0007669"/>
    <property type="project" value="InterPro"/>
</dbReference>
<protein>
    <submittedName>
        <fullName evidence="3">IS110 family transposase</fullName>
    </submittedName>
</protein>
<dbReference type="PANTHER" id="PTHR33055:SF17">
    <property type="entry name" value="THIRD ORF IN TRANSPOSON ISC1491"/>
    <property type="match status" value="1"/>
</dbReference>
<sequence length="427" mass="48368">MQSESERLAAYRQLRTEIRGSSKHLIVGIDIAKEKHYAFMGTANGTTLCKQLIFQNNKEGFDLLRARVELLRVKHQFEQVVFGVEPTANYHKPLAEHLIRQGLHLVQVSGNAVKQNRELLDNRWDKHDRKDAANVADLIAQGKCQFYDYPSESIRDLRELLSLKKRFKKEEQGLKARIRNNLLALYFPEMDQYINTCQRDSLSVIGNCCDPLIIAEMEYDTFYNTVVCARRTQKQEEHLYRIWQSAKGSIGCNAGVAAIYEGTVLIKQLLDIRAAIQELDKVILNLCSGIEEYPYLLSIPGIGPDTASKILAYVSDPNRFDHAKQVLKLAGFDLSASRSGKPAAKATPVISKRGQADLRFALCQAALVASNSNSLFSTWFASKIQGREREKGIYMVVRVKLAAKMLVIAWTLMKKKEMFAYDQLNNS</sequence>
<evidence type="ECO:0000259" key="1">
    <source>
        <dbReference type="Pfam" id="PF01548"/>
    </source>
</evidence>
<comment type="caution">
    <text evidence="3">The sequence shown here is derived from an EMBL/GenBank/DDBJ whole genome shotgun (WGS) entry which is preliminary data.</text>
</comment>
<evidence type="ECO:0000259" key="2">
    <source>
        <dbReference type="Pfam" id="PF02371"/>
    </source>
</evidence>
<dbReference type="EMBL" id="VMRG01000001">
    <property type="protein sequence ID" value="KAA6232351.1"/>
    <property type="molecule type" value="Genomic_DNA"/>
</dbReference>
<dbReference type="AlphaFoldDB" id="A0A5M8IAD8"/>
<dbReference type="OMA" id="TIYQPKA"/>
<feature type="domain" description="Transposase IS116/IS110/IS902 C-terminal" evidence="2">
    <location>
        <begin position="295"/>
        <end position="376"/>
    </location>
</feature>
<dbReference type="RefSeq" id="WP_011889734.1">
    <property type="nucleotide sequence ID" value="NZ_VMRG01000001.1"/>
</dbReference>
<reference evidence="3 7" key="1">
    <citation type="submission" date="2019-07" db="EMBL/GenBank/DDBJ databases">
        <title>Draft genome Sequence of Chlorobium phaeovibrioides sp. strain PhvTcv-s14, from the Phylum Chlorobi.</title>
        <authorList>
            <person name="Babenko V."/>
            <person name="Boldyreva D."/>
            <person name="Kanygina A."/>
            <person name="Selezneva O."/>
            <person name="Akopiyan T."/>
            <person name="Lunina O."/>
        </authorList>
    </citation>
    <scope>NUCLEOTIDE SEQUENCE [LARGE SCALE GENOMIC DNA]</scope>
    <source>
        <strain evidence="3 7">GrTcv12</strain>
    </source>
</reference>
<accession>A0A5M8IAD8</accession>
<evidence type="ECO:0000313" key="6">
    <source>
        <dbReference type="EMBL" id="KAA6233270.1"/>
    </source>
</evidence>
<proteinExistence type="predicted"/>
<dbReference type="Proteomes" id="UP000327458">
    <property type="component" value="Unassembled WGS sequence"/>
</dbReference>
<dbReference type="EMBL" id="VMRG01000001">
    <property type="protein sequence ID" value="KAA6233270.1"/>
    <property type="molecule type" value="Genomic_DNA"/>
</dbReference>
<dbReference type="NCBIfam" id="NF033542">
    <property type="entry name" value="transpos_IS110"/>
    <property type="match status" value="1"/>
</dbReference>
<dbReference type="InterPro" id="IPR002525">
    <property type="entry name" value="Transp_IS110-like_N"/>
</dbReference>
<evidence type="ECO:0000313" key="4">
    <source>
        <dbReference type="EMBL" id="KAA6232873.1"/>
    </source>
</evidence>
<evidence type="ECO:0000313" key="3">
    <source>
        <dbReference type="EMBL" id="KAA6232351.1"/>
    </source>
</evidence>
<dbReference type="EMBL" id="VMRG01000001">
    <property type="protein sequence ID" value="KAA6232873.1"/>
    <property type="molecule type" value="Genomic_DNA"/>
</dbReference>
<dbReference type="GO" id="GO:0003677">
    <property type="term" value="F:DNA binding"/>
    <property type="evidence" value="ECO:0007669"/>
    <property type="project" value="InterPro"/>
</dbReference>
<organism evidence="3 7">
    <name type="scientific">Chlorobium phaeovibrioides</name>
    <dbReference type="NCBI Taxonomy" id="1094"/>
    <lineage>
        <taxon>Bacteria</taxon>
        <taxon>Pseudomonadati</taxon>
        <taxon>Chlorobiota</taxon>
        <taxon>Chlorobiia</taxon>
        <taxon>Chlorobiales</taxon>
        <taxon>Chlorobiaceae</taxon>
        <taxon>Chlorobium/Pelodictyon group</taxon>
        <taxon>Chlorobium</taxon>
    </lineage>
</organism>
<name>A0A5M8IAD8_CHLPH</name>
<gene>
    <name evidence="3" type="ORF">FP507_04045</name>
    <name evidence="4" type="ORF">FP507_07280</name>
    <name evidence="5" type="ORF">FP507_08155</name>
    <name evidence="6" type="ORF">FP507_09705</name>
</gene>
<dbReference type="PANTHER" id="PTHR33055">
    <property type="entry name" value="TRANSPOSASE FOR INSERTION SEQUENCE ELEMENT IS1111A"/>
    <property type="match status" value="1"/>
</dbReference>
<dbReference type="InterPro" id="IPR003346">
    <property type="entry name" value="Transposase_20"/>
</dbReference>